<feature type="site" description="Part of a proton relay during catalysis" evidence="12">
    <location>
        <position position="47"/>
    </location>
</feature>
<comment type="catalytic activity">
    <reaction evidence="11 12">
        <text>L-aspartate 4-semialdehyde + pyruvate = (2S,4S)-4-hydroxy-2,3,4,5-tetrahydrodipicolinate + H2O + H(+)</text>
        <dbReference type="Rhea" id="RHEA:34171"/>
        <dbReference type="ChEBI" id="CHEBI:15361"/>
        <dbReference type="ChEBI" id="CHEBI:15377"/>
        <dbReference type="ChEBI" id="CHEBI:15378"/>
        <dbReference type="ChEBI" id="CHEBI:67139"/>
        <dbReference type="ChEBI" id="CHEBI:537519"/>
        <dbReference type="EC" id="4.3.3.7"/>
    </reaction>
</comment>
<evidence type="ECO:0000256" key="4">
    <source>
        <dbReference type="ARBA" id="ARBA00012086"/>
    </source>
</evidence>
<organism evidence="16 17">
    <name type="scientific">Aquimarina intermedia</name>
    <dbReference type="NCBI Taxonomy" id="350814"/>
    <lineage>
        <taxon>Bacteria</taxon>
        <taxon>Pseudomonadati</taxon>
        <taxon>Bacteroidota</taxon>
        <taxon>Flavobacteriia</taxon>
        <taxon>Flavobacteriales</taxon>
        <taxon>Flavobacteriaceae</taxon>
        <taxon>Aquimarina</taxon>
    </lineage>
</organism>
<comment type="pathway">
    <text evidence="2 12">Amino-acid biosynthesis; L-lysine biosynthesis via DAP pathway; (S)-tetrahydrodipicolinate from L-aspartate: step 3/4.</text>
</comment>
<dbReference type="SUPFAM" id="SSF51569">
    <property type="entry name" value="Aldolase"/>
    <property type="match status" value="1"/>
</dbReference>
<evidence type="ECO:0000256" key="1">
    <source>
        <dbReference type="ARBA" id="ARBA00003294"/>
    </source>
</evidence>
<sequence length="290" mass="31277">MSTVLKGTGVALVTPFNQDGTIDFAGLSGLVDFCVEGTIDYLVVLGTTGESVTLSADEKQAVIDCVIKSNRSRLPLVLGIGGNNTAAIIEEIQSRDLSSFEAILSVVPMYNKPTQEGIYQHYKMLSEATSKSIVLYNVPSRTGSNMTAETTLRLAQLNNVIGIKEATSDVMQLLKILKDRPKDFLVISGDDALALPAIMAGGDGVISVIGQGLPEEFSEMVRLGLSGKGKEAFEILYRLLPIIDYAFEEGNPAGIKQILKERSVCESYVRLPLIKASSSLSQKIEKFLHS</sequence>
<keyword evidence="9 12" id="KW-0456">Lyase</keyword>
<dbReference type="PIRSF" id="PIRSF001365">
    <property type="entry name" value="DHDPS"/>
    <property type="match status" value="1"/>
</dbReference>
<evidence type="ECO:0000313" key="17">
    <source>
        <dbReference type="Proteomes" id="UP000324376"/>
    </source>
</evidence>
<dbReference type="PROSITE" id="PS00666">
    <property type="entry name" value="DHDPS_2"/>
    <property type="match status" value="1"/>
</dbReference>
<feature type="binding site" evidence="12 15">
    <location>
        <position position="206"/>
    </location>
    <ligand>
        <name>pyruvate</name>
        <dbReference type="ChEBI" id="CHEBI:15361"/>
    </ligand>
</feature>
<dbReference type="PRINTS" id="PR00146">
    <property type="entry name" value="DHPICSNTHASE"/>
</dbReference>
<dbReference type="Gene3D" id="3.20.20.70">
    <property type="entry name" value="Aldolase class I"/>
    <property type="match status" value="1"/>
</dbReference>
<dbReference type="EMBL" id="VNHU01000007">
    <property type="protein sequence ID" value="TYP72274.1"/>
    <property type="molecule type" value="Genomic_DNA"/>
</dbReference>
<dbReference type="HAMAP" id="MF_00418">
    <property type="entry name" value="DapA"/>
    <property type="match status" value="1"/>
</dbReference>
<comment type="caution">
    <text evidence="16">The sequence shown here is derived from an EMBL/GenBank/DDBJ whole genome shotgun (WGS) entry which is preliminary data.</text>
</comment>
<keyword evidence="6 12" id="KW-0028">Amino-acid biosynthesis</keyword>
<feature type="active site" description="Schiff-base intermediate with substrate" evidence="12 14">
    <location>
        <position position="164"/>
    </location>
</feature>
<evidence type="ECO:0000256" key="2">
    <source>
        <dbReference type="ARBA" id="ARBA00005120"/>
    </source>
</evidence>
<dbReference type="GO" id="GO:0019877">
    <property type="term" value="P:diaminopimelate biosynthetic process"/>
    <property type="evidence" value="ECO:0007669"/>
    <property type="project" value="UniProtKB-UniRule"/>
</dbReference>
<reference evidence="16 17" key="1">
    <citation type="submission" date="2019-07" db="EMBL/GenBank/DDBJ databases">
        <title>Genomic Encyclopedia of Archaeal and Bacterial Type Strains, Phase II (KMG-II): from individual species to whole genera.</title>
        <authorList>
            <person name="Goeker M."/>
        </authorList>
    </citation>
    <scope>NUCLEOTIDE SEQUENCE [LARGE SCALE GENOMIC DNA]</scope>
    <source>
        <strain evidence="16 17">DSM 17527</strain>
    </source>
</reference>
<dbReference type="PANTHER" id="PTHR12128">
    <property type="entry name" value="DIHYDRODIPICOLINATE SYNTHASE"/>
    <property type="match status" value="1"/>
</dbReference>
<dbReference type="GO" id="GO:0009089">
    <property type="term" value="P:lysine biosynthetic process via diaminopimelate"/>
    <property type="evidence" value="ECO:0007669"/>
    <property type="project" value="UniProtKB-UniRule"/>
</dbReference>
<dbReference type="InterPro" id="IPR002220">
    <property type="entry name" value="DapA-like"/>
</dbReference>
<evidence type="ECO:0000256" key="9">
    <source>
        <dbReference type="ARBA" id="ARBA00023239"/>
    </source>
</evidence>
<feature type="binding site" evidence="12 15">
    <location>
        <position position="48"/>
    </location>
    <ligand>
        <name>pyruvate</name>
        <dbReference type="ChEBI" id="CHEBI:15361"/>
    </ligand>
</feature>
<evidence type="ECO:0000256" key="14">
    <source>
        <dbReference type="PIRSR" id="PIRSR001365-1"/>
    </source>
</evidence>
<dbReference type="RefSeq" id="WP_148783149.1">
    <property type="nucleotide sequence ID" value="NZ_VNHU01000007.1"/>
</dbReference>
<evidence type="ECO:0000313" key="16">
    <source>
        <dbReference type="EMBL" id="TYP72274.1"/>
    </source>
</evidence>
<dbReference type="UniPathway" id="UPA00034">
    <property type="reaction ID" value="UER00017"/>
</dbReference>
<accession>A0A5S5BZ04</accession>
<evidence type="ECO:0000256" key="12">
    <source>
        <dbReference type="HAMAP-Rule" id="MF_00418"/>
    </source>
</evidence>
<evidence type="ECO:0000256" key="15">
    <source>
        <dbReference type="PIRSR" id="PIRSR001365-2"/>
    </source>
</evidence>
<dbReference type="EC" id="4.3.3.7" evidence="4 12"/>
<evidence type="ECO:0000256" key="8">
    <source>
        <dbReference type="ARBA" id="ARBA00023154"/>
    </source>
</evidence>
<keyword evidence="5 12" id="KW-0963">Cytoplasm</keyword>
<evidence type="ECO:0000256" key="7">
    <source>
        <dbReference type="ARBA" id="ARBA00022915"/>
    </source>
</evidence>
<dbReference type="InterPro" id="IPR020625">
    <property type="entry name" value="Schiff_base-form_aldolases_AS"/>
</dbReference>
<evidence type="ECO:0000256" key="3">
    <source>
        <dbReference type="ARBA" id="ARBA00007592"/>
    </source>
</evidence>
<dbReference type="InterPro" id="IPR005263">
    <property type="entry name" value="DapA"/>
</dbReference>
<keyword evidence="17" id="KW-1185">Reference proteome</keyword>
<evidence type="ECO:0000256" key="5">
    <source>
        <dbReference type="ARBA" id="ARBA00022490"/>
    </source>
</evidence>
<dbReference type="PANTHER" id="PTHR12128:SF66">
    <property type="entry name" value="4-HYDROXY-2-OXOGLUTARATE ALDOLASE, MITOCHONDRIAL"/>
    <property type="match status" value="1"/>
</dbReference>
<comment type="subcellular location">
    <subcellularLocation>
        <location evidence="12">Cytoplasm</location>
    </subcellularLocation>
</comment>
<gene>
    <name evidence="12" type="primary">dapA</name>
    <name evidence="16" type="ORF">BD809_107159</name>
</gene>
<dbReference type="CDD" id="cd00950">
    <property type="entry name" value="DHDPS"/>
    <property type="match status" value="1"/>
</dbReference>
<evidence type="ECO:0000256" key="6">
    <source>
        <dbReference type="ARBA" id="ARBA00022605"/>
    </source>
</evidence>
<proteinExistence type="inferred from homology"/>
<dbReference type="NCBIfam" id="TIGR00674">
    <property type="entry name" value="dapA"/>
    <property type="match status" value="1"/>
</dbReference>
<dbReference type="Proteomes" id="UP000324376">
    <property type="component" value="Unassembled WGS sequence"/>
</dbReference>
<keyword evidence="10 12" id="KW-0704">Schiff base</keyword>
<dbReference type="OrthoDB" id="9782828at2"/>
<comment type="subunit">
    <text evidence="12">Homotetramer; dimer of dimers.</text>
</comment>
<name>A0A5S5BZ04_9FLAO</name>
<dbReference type="GO" id="GO:0005829">
    <property type="term" value="C:cytosol"/>
    <property type="evidence" value="ECO:0007669"/>
    <property type="project" value="TreeGrafter"/>
</dbReference>
<keyword evidence="7 12" id="KW-0220">Diaminopimelate biosynthesis</keyword>
<protein>
    <recommendedName>
        <fullName evidence="4 12">4-hydroxy-tetrahydrodipicolinate synthase</fullName>
        <shortName evidence="12">HTPA synthase</shortName>
        <ecNumber evidence="4 12">4.3.3.7</ecNumber>
    </recommendedName>
</protein>
<evidence type="ECO:0000256" key="13">
    <source>
        <dbReference type="PIRNR" id="PIRNR001365"/>
    </source>
</evidence>
<keyword evidence="8 12" id="KW-0457">Lysine biosynthesis</keyword>
<dbReference type="SMART" id="SM01130">
    <property type="entry name" value="DHDPS"/>
    <property type="match status" value="1"/>
</dbReference>
<evidence type="ECO:0000256" key="10">
    <source>
        <dbReference type="ARBA" id="ARBA00023270"/>
    </source>
</evidence>
<feature type="active site" description="Proton donor/acceptor" evidence="12 14">
    <location>
        <position position="136"/>
    </location>
</feature>
<comment type="function">
    <text evidence="1 12">Catalyzes the condensation of (S)-aspartate-beta-semialdehyde [(S)-ASA] and pyruvate to 4-hydroxy-tetrahydrodipicolinate (HTPA).</text>
</comment>
<comment type="caution">
    <text evidence="12">Was originally thought to be a dihydrodipicolinate synthase (DHDPS), catalyzing the condensation of (S)-aspartate-beta-semialdehyde [(S)-ASA] and pyruvate to dihydrodipicolinate (DHDP). However, it was shown in E.coli that the product of the enzymatic reaction is not dihydrodipicolinate but in fact (4S)-4-hydroxy-2,3,4,5-tetrahydro-(2S)-dipicolinic acid (HTPA), and that the consecutive dehydration reaction leading to DHDP is not spontaneous but catalyzed by DapB.</text>
</comment>
<dbReference type="InterPro" id="IPR013785">
    <property type="entry name" value="Aldolase_TIM"/>
</dbReference>
<evidence type="ECO:0000256" key="11">
    <source>
        <dbReference type="ARBA" id="ARBA00047836"/>
    </source>
</evidence>
<comment type="similarity">
    <text evidence="3 12 13">Belongs to the DapA family.</text>
</comment>
<dbReference type="Pfam" id="PF00701">
    <property type="entry name" value="DHDPS"/>
    <property type="match status" value="1"/>
</dbReference>
<dbReference type="AlphaFoldDB" id="A0A5S5BZ04"/>
<dbReference type="GO" id="GO:0008840">
    <property type="term" value="F:4-hydroxy-tetrahydrodipicolinate synthase activity"/>
    <property type="evidence" value="ECO:0007669"/>
    <property type="project" value="UniProtKB-UniRule"/>
</dbReference>
<feature type="site" description="Part of a proton relay during catalysis" evidence="12">
    <location>
        <position position="110"/>
    </location>
</feature>